<dbReference type="SUPFAM" id="SSF55874">
    <property type="entry name" value="ATPase domain of HSP90 chaperone/DNA topoisomerase II/histidine kinase"/>
    <property type="match status" value="1"/>
</dbReference>
<protein>
    <submittedName>
        <fullName evidence="3">ATP-binding protein</fullName>
    </submittedName>
</protein>
<comment type="caution">
    <text evidence="3">The sequence shown here is derived from an EMBL/GenBank/DDBJ whole genome shotgun (WGS) entry which is preliminary data.</text>
</comment>
<name>A0A923M6E3_9BURK</name>
<dbReference type="Proteomes" id="UP000596827">
    <property type="component" value="Unassembled WGS sequence"/>
</dbReference>
<accession>A0A923M6E3</accession>
<dbReference type="EMBL" id="JACORU010000002">
    <property type="protein sequence ID" value="MBC5764215.1"/>
    <property type="molecule type" value="Genomic_DNA"/>
</dbReference>
<feature type="domain" description="Histidine kinase/HSP90-like ATPase" evidence="2">
    <location>
        <begin position="20"/>
        <end position="132"/>
    </location>
</feature>
<organism evidence="3 4">
    <name type="scientific">Ramlibacter albus</name>
    <dbReference type="NCBI Taxonomy" id="2079448"/>
    <lineage>
        <taxon>Bacteria</taxon>
        <taxon>Pseudomonadati</taxon>
        <taxon>Pseudomonadota</taxon>
        <taxon>Betaproteobacteria</taxon>
        <taxon>Burkholderiales</taxon>
        <taxon>Comamonadaceae</taxon>
        <taxon>Ramlibacter</taxon>
    </lineage>
</organism>
<evidence type="ECO:0000256" key="1">
    <source>
        <dbReference type="ARBA" id="ARBA00022527"/>
    </source>
</evidence>
<dbReference type="Gene3D" id="3.30.565.10">
    <property type="entry name" value="Histidine kinase-like ATPase, C-terminal domain"/>
    <property type="match status" value="1"/>
</dbReference>
<proteinExistence type="predicted"/>
<dbReference type="AlphaFoldDB" id="A0A923M6E3"/>
<dbReference type="InterPro" id="IPR036890">
    <property type="entry name" value="HATPase_C_sf"/>
</dbReference>
<evidence type="ECO:0000313" key="4">
    <source>
        <dbReference type="Proteomes" id="UP000596827"/>
    </source>
</evidence>
<dbReference type="GO" id="GO:0004674">
    <property type="term" value="F:protein serine/threonine kinase activity"/>
    <property type="evidence" value="ECO:0007669"/>
    <property type="project" value="UniProtKB-KW"/>
</dbReference>
<dbReference type="InterPro" id="IPR003594">
    <property type="entry name" value="HATPase_dom"/>
</dbReference>
<keyword evidence="1" id="KW-0808">Transferase</keyword>
<evidence type="ECO:0000259" key="2">
    <source>
        <dbReference type="Pfam" id="PF13581"/>
    </source>
</evidence>
<dbReference type="PANTHER" id="PTHR35526:SF3">
    <property type="entry name" value="ANTI-SIGMA-F FACTOR RSBW"/>
    <property type="match status" value="1"/>
</dbReference>
<keyword evidence="3" id="KW-0067">ATP-binding</keyword>
<dbReference type="RefSeq" id="WP_187080691.1">
    <property type="nucleotide sequence ID" value="NZ_JACORU010000002.1"/>
</dbReference>
<gene>
    <name evidence="3" type="ORF">H8R02_07130</name>
</gene>
<dbReference type="InterPro" id="IPR050267">
    <property type="entry name" value="Anti-sigma-factor_SerPK"/>
</dbReference>
<dbReference type="GO" id="GO:0005524">
    <property type="term" value="F:ATP binding"/>
    <property type="evidence" value="ECO:0007669"/>
    <property type="project" value="UniProtKB-KW"/>
</dbReference>
<evidence type="ECO:0000313" key="3">
    <source>
        <dbReference type="EMBL" id="MBC5764215.1"/>
    </source>
</evidence>
<sequence length="139" mass="15227">MALTLQEAGRLAALVRESLPATLGDEQRDLMEVGLAEALTNIVKHGHGGHEGHDVELSFRHSADAVDVVIIDDGRPIPPHKLQEPPESVFDFDETDVGSLPESGMGLALVRAAFDTLEYRSASGRNVMHLRKVLREKKR</sequence>
<keyword evidence="1" id="KW-0418">Kinase</keyword>
<keyword evidence="1" id="KW-0723">Serine/threonine-protein kinase</keyword>
<reference evidence="3" key="1">
    <citation type="submission" date="2020-08" db="EMBL/GenBank/DDBJ databases">
        <title>Ramlibacter sp. GTP1 16S ribosomal RNA gene genome sequencing and assembly.</title>
        <authorList>
            <person name="Kang M."/>
        </authorList>
    </citation>
    <scope>NUCLEOTIDE SEQUENCE</scope>
    <source>
        <strain evidence="3">GTP1</strain>
    </source>
</reference>
<dbReference type="PANTHER" id="PTHR35526">
    <property type="entry name" value="ANTI-SIGMA-F FACTOR RSBW-RELATED"/>
    <property type="match status" value="1"/>
</dbReference>
<dbReference type="Pfam" id="PF13581">
    <property type="entry name" value="HATPase_c_2"/>
    <property type="match status" value="1"/>
</dbReference>
<keyword evidence="4" id="KW-1185">Reference proteome</keyword>
<keyword evidence="3" id="KW-0547">Nucleotide-binding</keyword>
<dbReference type="CDD" id="cd16936">
    <property type="entry name" value="HATPase_RsbW-like"/>
    <property type="match status" value="1"/>
</dbReference>